<accession>A0A480A7Y7</accession>
<dbReference type="EMBL" id="BJCE01000132">
    <property type="protein sequence ID" value="GCL38314.1"/>
    <property type="molecule type" value="Genomic_DNA"/>
</dbReference>
<proteinExistence type="predicted"/>
<gene>
    <name evidence="1" type="ORF">SR1949_34280</name>
</gene>
<dbReference type="Proteomes" id="UP000300142">
    <property type="component" value="Unassembled WGS sequence"/>
</dbReference>
<comment type="caution">
    <text evidence="1">The sequence shown here is derived from an EMBL/GenBank/DDBJ whole genome shotgun (WGS) entry which is preliminary data.</text>
</comment>
<protein>
    <submittedName>
        <fullName evidence="1">Uncharacterized protein</fullName>
    </submittedName>
</protein>
<name>A0A480A7Y7_9CYAN</name>
<sequence>MPPWGPVKRRDLINYPKILGFDGLFPGGKHQYMIKLIFVNTSIVLSMKLST</sequence>
<organism evidence="1 2">
    <name type="scientific">Sphaerospermopsis reniformis</name>
    <dbReference type="NCBI Taxonomy" id="531300"/>
    <lineage>
        <taxon>Bacteria</taxon>
        <taxon>Bacillati</taxon>
        <taxon>Cyanobacteriota</taxon>
        <taxon>Cyanophyceae</taxon>
        <taxon>Nostocales</taxon>
        <taxon>Aphanizomenonaceae</taxon>
        <taxon>Sphaerospermopsis</taxon>
    </lineage>
</organism>
<evidence type="ECO:0000313" key="1">
    <source>
        <dbReference type="EMBL" id="GCL38314.1"/>
    </source>
</evidence>
<keyword evidence="2" id="KW-1185">Reference proteome</keyword>
<dbReference type="AlphaFoldDB" id="A0A480A7Y7"/>
<evidence type="ECO:0000313" key="2">
    <source>
        <dbReference type="Proteomes" id="UP000300142"/>
    </source>
</evidence>
<reference evidence="2" key="1">
    <citation type="submission" date="2019-02" db="EMBL/GenBank/DDBJ databases">
        <title>Draft genome sequence of Sphaerospermopsis reniformis NIES-1949.</title>
        <authorList>
            <person name="Yamaguchi H."/>
            <person name="Suzuki S."/>
            <person name="Kawachi M."/>
        </authorList>
    </citation>
    <scope>NUCLEOTIDE SEQUENCE [LARGE SCALE GENOMIC DNA]</scope>
    <source>
        <strain evidence="2">NIES-1949</strain>
    </source>
</reference>